<evidence type="ECO:0000259" key="1">
    <source>
        <dbReference type="PROSITE" id="PS50157"/>
    </source>
</evidence>
<dbReference type="PROSITE" id="PS00028">
    <property type="entry name" value="ZINC_FINGER_C2H2_1"/>
    <property type="match status" value="1"/>
</dbReference>
<sequence>MVVSSNGLKFLCNRCPKSYNSFKELVEHFESVHRHEGETQVVERTSYRDDKGCQEATEFLGYQSLCLQCPFGDCVLDIKDEGAKTRKKKVRNEQILQAIKDGSRVEEVAVFYGISTRTVQRVLKEESSE</sequence>
<dbReference type="EMBL" id="LAZR01015668">
    <property type="protein sequence ID" value="KKM07918.1"/>
    <property type="molecule type" value="Genomic_DNA"/>
</dbReference>
<feature type="domain" description="C2H2-type" evidence="1">
    <location>
        <begin position="10"/>
        <end position="40"/>
    </location>
</feature>
<evidence type="ECO:0000313" key="2">
    <source>
        <dbReference type="EMBL" id="KKM07918.1"/>
    </source>
</evidence>
<name>A0A0F9K9U6_9ZZZZ</name>
<accession>A0A0F9K9U6</accession>
<organism evidence="2">
    <name type="scientific">marine sediment metagenome</name>
    <dbReference type="NCBI Taxonomy" id="412755"/>
    <lineage>
        <taxon>unclassified sequences</taxon>
        <taxon>metagenomes</taxon>
        <taxon>ecological metagenomes</taxon>
    </lineage>
</organism>
<comment type="caution">
    <text evidence="2">The sequence shown here is derived from an EMBL/GenBank/DDBJ whole genome shotgun (WGS) entry which is preliminary data.</text>
</comment>
<proteinExistence type="predicted"/>
<dbReference type="AlphaFoldDB" id="A0A0F9K9U6"/>
<dbReference type="InterPro" id="IPR013087">
    <property type="entry name" value="Znf_C2H2_type"/>
</dbReference>
<dbReference type="PROSITE" id="PS50157">
    <property type="entry name" value="ZINC_FINGER_C2H2_2"/>
    <property type="match status" value="1"/>
</dbReference>
<reference evidence="2" key="1">
    <citation type="journal article" date="2015" name="Nature">
        <title>Complex archaea that bridge the gap between prokaryotes and eukaryotes.</title>
        <authorList>
            <person name="Spang A."/>
            <person name="Saw J.H."/>
            <person name="Jorgensen S.L."/>
            <person name="Zaremba-Niedzwiedzka K."/>
            <person name="Martijn J."/>
            <person name="Lind A.E."/>
            <person name="van Eijk R."/>
            <person name="Schleper C."/>
            <person name="Guy L."/>
            <person name="Ettema T.J."/>
        </authorList>
    </citation>
    <scope>NUCLEOTIDE SEQUENCE</scope>
</reference>
<gene>
    <name evidence="2" type="ORF">LCGC14_1729060</name>
</gene>
<protein>
    <recommendedName>
        <fullName evidence="1">C2H2-type domain-containing protein</fullName>
    </recommendedName>
</protein>